<evidence type="ECO:0000313" key="15">
    <source>
        <dbReference type="EMBL" id="OGM06029.1"/>
    </source>
</evidence>
<evidence type="ECO:0000256" key="2">
    <source>
        <dbReference type="ARBA" id="ARBA00010621"/>
    </source>
</evidence>
<dbReference type="InterPro" id="IPR003824">
    <property type="entry name" value="UppP"/>
</dbReference>
<accession>A0A1F7WUC1</accession>
<keyword evidence="6 14" id="KW-0812">Transmembrane</keyword>
<evidence type="ECO:0000256" key="5">
    <source>
        <dbReference type="ARBA" id="ARBA00022475"/>
    </source>
</evidence>
<proteinExistence type="inferred from homology"/>
<evidence type="ECO:0000256" key="10">
    <source>
        <dbReference type="ARBA" id="ARBA00023251"/>
    </source>
</evidence>
<evidence type="ECO:0000256" key="11">
    <source>
        <dbReference type="ARBA" id="ARBA00032707"/>
    </source>
</evidence>
<dbReference type="GO" id="GO:0071555">
    <property type="term" value="P:cell wall organization"/>
    <property type="evidence" value="ECO:0007669"/>
    <property type="project" value="UniProtKB-KW"/>
</dbReference>
<dbReference type="Proteomes" id="UP000178812">
    <property type="component" value="Unassembled WGS sequence"/>
</dbReference>
<keyword evidence="14" id="KW-0133">Cell shape</keyword>
<dbReference type="EMBL" id="MGFM01000007">
    <property type="protein sequence ID" value="OGM06029.1"/>
    <property type="molecule type" value="Genomic_DNA"/>
</dbReference>
<evidence type="ECO:0000256" key="9">
    <source>
        <dbReference type="ARBA" id="ARBA00023136"/>
    </source>
</evidence>
<keyword evidence="7 14" id="KW-0378">Hydrolase</keyword>
<dbReference type="AlphaFoldDB" id="A0A1F7WUC1"/>
<feature type="transmembrane region" description="Helical" evidence="14">
    <location>
        <begin position="234"/>
        <end position="252"/>
    </location>
</feature>
<evidence type="ECO:0000256" key="3">
    <source>
        <dbReference type="ARBA" id="ARBA00012374"/>
    </source>
</evidence>
<comment type="similarity">
    <text evidence="2 14">Belongs to the UppP family.</text>
</comment>
<dbReference type="GO" id="GO:0050380">
    <property type="term" value="F:undecaprenyl-diphosphatase activity"/>
    <property type="evidence" value="ECO:0007669"/>
    <property type="project" value="UniProtKB-UniRule"/>
</dbReference>
<comment type="function">
    <text evidence="14">Catalyzes the dephosphorylation of undecaprenyl diphosphate (UPP). Confers resistance to bacitracin.</text>
</comment>
<comment type="catalytic activity">
    <reaction evidence="13 14">
        <text>di-trans,octa-cis-undecaprenyl diphosphate + H2O = di-trans,octa-cis-undecaprenyl phosphate + phosphate + H(+)</text>
        <dbReference type="Rhea" id="RHEA:28094"/>
        <dbReference type="ChEBI" id="CHEBI:15377"/>
        <dbReference type="ChEBI" id="CHEBI:15378"/>
        <dbReference type="ChEBI" id="CHEBI:43474"/>
        <dbReference type="ChEBI" id="CHEBI:58405"/>
        <dbReference type="ChEBI" id="CHEBI:60392"/>
        <dbReference type="EC" id="3.6.1.27"/>
    </reaction>
</comment>
<keyword evidence="14" id="KW-0573">Peptidoglycan synthesis</keyword>
<comment type="caution">
    <text evidence="15">The sequence shown here is derived from an EMBL/GenBank/DDBJ whole genome shotgun (WGS) entry which is preliminary data.</text>
</comment>
<evidence type="ECO:0000256" key="1">
    <source>
        <dbReference type="ARBA" id="ARBA00004651"/>
    </source>
</evidence>
<keyword evidence="8 14" id="KW-1133">Transmembrane helix</keyword>
<sequence length="253" mass="27344">MNLFQSIILSIVEGITEFLPISSTGHLILAADLLRIPQTDFVKTFEIAIQLGAIFSVVFLYKDTLIQKVHLWKKILTAFIPTAIVGAVFYNFIKDYLLGSKGVVTFSLIAGGVLLIAFELMFKPKESKEAIDKINGKTAFIIGLFQSVSVIPGVSRAAATIIGGLAAGVNRKTAVEFSFLLAVPTMLAATAYDLIKSFGSVSASEVGLLLAGFLGAFVTASFTIKVFIKFIEKNNFLSFGVYRVLVGIIFLVK</sequence>
<dbReference type="PANTHER" id="PTHR30622:SF3">
    <property type="entry name" value="UNDECAPRENYL-DIPHOSPHATASE"/>
    <property type="match status" value="1"/>
</dbReference>
<gene>
    <name evidence="14" type="primary">uppP</name>
    <name evidence="15" type="ORF">A2125_00760</name>
</gene>
<dbReference type="Pfam" id="PF02673">
    <property type="entry name" value="BacA"/>
    <property type="match status" value="1"/>
</dbReference>
<evidence type="ECO:0000256" key="4">
    <source>
        <dbReference type="ARBA" id="ARBA00021581"/>
    </source>
</evidence>
<protein>
    <recommendedName>
        <fullName evidence="4 14">Undecaprenyl-diphosphatase</fullName>
        <ecNumber evidence="3 14">3.6.1.27</ecNumber>
    </recommendedName>
    <alternativeName>
        <fullName evidence="12 14">Bacitracin resistance protein</fullName>
    </alternativeName>
    <alternativeName>
        <fullName evidence="11 14">Undecaprenyl pyrophosphate phosphatase</fullName>
    </alternativeName>
</protein>
<evidence type="ECO:0000256" key="6">
    <source>
        <dbReference type="ARBA" id="ARBA00022692"/>
    </source>
</evidence>
<evidence type="ECO:0000313" key="16">
    <source>
        <dbReference type="Proteomes" id="UP000178812"/>
    </source>
</evidence>
<keyword evidence="9 14" id="KW-0472">Membrane</keyword>
<evidence type="ECO:0000256" key="7">
    <source>
        <dbReference type="ARBA" id="ARBA00022801"/>
    </source>
</evidence>
<keyword evidence="14" id="KW-0961">Cell wall biogenesis/degradation</keyword>
<dbReference type="GO" id="GO:0009252">
    <property type="term" value="P:peptidoglycan biosynthetic process"/>
    <property type="evidence" value="ECO:0007669"/>
    <property type="project" value="UniProtKB-KW"/>
</dbReference>
<keyword evidence="5 14" id="KW-1003">Cell membrane</keyword>
<dbReference type="EC" id="3.6.1.27" evidence="3 14"/>
<organism evidence="15 16">
    <name type="scientific">Candidatus Woesebacteria bacterium GWB1_43_5</name>
    <dbReference type="NCBI Taxonomy" id="1802474"/>
    <lineage>
        <taxon>Bacteria</taxon>
        <taxon>Candidatus Woeseibacteriota</taxon>
    </lineage>
</organism>
<dbReference type="NCBIfam" id="TIGR00753">
    <property type="entry name" value="undec_PP_bacA"/>
    <property type="match status" value="1"/>
</dbReference>
<dbReference type="HAMAP" id="MF_01006">
    <property type="entry name" value="Undec_diphosphatase"/>
    <property type="match status" value="1"/>
</dbReference>
<dbReference type="PANTHER" id="PTHR30622">
    <property type="entry name" value="UNDECAPRENYL-DIPHOSPHATASE"/>
    <property type="match status" value="1"/>
</dbReference>
<feature type="transmembrane region" description="Helical" evidence="14">
    <location>
        <begin position="75"/>
        <end position="93"/>
    </location>
</feature>
<comment type="miscellaneous">
    <text evidence="14">Bacitracin is thought to be involved in the inhibition of peptidoglycan synthesis by sequestering undecaprenyl diphosphate, thereby reducing the pool of lipid carrier available.</text>
</comment>
<dbReference type="GO" id="GO:0005886">
    <property type="term" value="C:plasma membrane"/>
    <property type="evidence" value="ECO:0007669"/>
    <property type="project" value="UniProtKB-SubCell"/>
</dbReference>
<evidence type="ECO:0000256" key="13">
    <source>
        <dbReference type="ARBA" id="ARBA00047594"/>
    </source>
</evidence>
<feature type="transmembrane region" description="Helical" evidence="14">
    <location>
        <begin position="177"/>
        <end position="195"/>
    </location>
</feature>
<feature type="transmembrane region" description="Helical" evidence="14">
    <location>
        <begin position="99"/>
        <end position="118"/>
    </location>
</feature>
<name>A0A1F7WUC1_9BACT</name>
<feature type="transmembrane region" description="Helical" evidence="14">
    <location>
        <begin position="47"/>
        <end position="63"/>
    </location>
</feature>
<keyword evidence="10 14" id="KW-0046">Antibiotic resistance</keyword>
<evidence type="ECO:0000256" key="8">
    <source>
        <dbReference type="ARBA" id="ARBA00022989"/>
    </source>
</evidence>
<evidence type="ECO:0000256" key="14">
    <source>
        <dbReference type="HAMAP-Rule" id="MF_01006"/>
    </source>
</evidence>
<reference evidence="15 16" key="1">
    <citation type="journal article" date="2016" name="Nat. Commun.">
        <title>Thousands of microbial genomes shed light on interconnected biogeochemical processes in an aquifer system.</title>
        <authorList>
            <person name="Anantharaman K."/>
            <person name="Brown C.T."/>
            <person name="Hug L.A."/>
            <person name="Sharon I."/>
            <person name="Castelle C.J."/>
            <person name="Probst A.J."/>
            <person name="Thomas B.C."/>
            <person name="Singh A."/>
            <person name="Wilkins M.J."/>
            <person name="Karaoz U."/>
            <person name="Brodie E.L."/>
            <person name="Williams K.H."/>
            <person name="Hubbard S.S."/>
            <person name="Banfield J.F."/>
        </authorList>
    </citation>
    <scope>NUCLEOTIDE SEQUENCE [LARGE SCALE GENOMIC DNA]</scope>
</reference>
<evidence type="ECO:0000256" key="12">
    <source>
        <dbReference type="ARBA" id="ARBA00032932"/>
    </source>
</evidence>
<dbReference type="GO" id="GO:0046677">
    <property type="term" value="P:response to antibiotic"/>
    <property type="evidence" value="ECO:0007669"/>
    <property type="project" value="UniProtKB-UniRule"/>
</dbReference>
<feature type="transmembrane region" description="Helical" evidence="14">
    <location>
        <begin position="207"/>
        <end position="228"/>
    </location>
</feature>
<dbReference type="GO" id="GO:0008360">
    <property type="term" value="P:regulation of cell shape"/>
    <property type="evidence" value="ECO:0007669"/>
    <property type="project" value="UniProtKB-KW"/>
</dbReference>
<comment type="subcellular location">
    <subcellularLocation>
        <location evidence="1 14">Cell membrane</location>
        <topology evidence="1 14">Multi-pass membrane protein</topology>
    </subcellularLocation>
</comment>